<dbReference type="PANTHER" id="PTHR30250">
    <property type="entry name" value="PST FAMILY PREDICTED COLANIC ACID TRANSPORTER"/>
    <property type="match status" value="1"/>
</dbReference>
<accession>A0A0G1PE17</accession>
<feature type="transmembrane region" description="Helical" evidence="6">
    <location>
        <begin position="12"/>
        <end position="35"/>
    </location>
</feature>
<gene>
    <name evidence="7" type="ORF">UX44_C0008G0004</name>
</gene>
<proteinExistence type="predicted"/>
<evidence type="ECO:0000256" key="4">
    <source>
        <dbReference type="ARBA" id="ARBA00022989"/>
    </source>
</evidence>
<feature type="transmembrane region" description="Helical" evidence="6">
    <location>
        <begin position="393"/>
        <end position="413"/>
    </location>
</feature>
<protein>
    <submittedName>
        <fullName evidence="7">Capsular polysaccharide biosynthesis protein</fullName>
    </submittedName>
</protein>
<feature type="transmembrane region" description="Helical" evidence="6">
    <location>
        <begin position="91"/>
        <end position="112"/>
    </location>
</feature>
<evidence type="ECO:0000256" key="3">
    <source>
        <dbReference type="ARBA" id="ARBA00022692"/>
    </source>
</evidence>
<feature type="transmembrane region" description="Helical" evidence="6">
    <location>
        <begin position="225"/>
        <end position="247"/>
    </location>
</feature>
<feature type="transmembrane region" description="Helical" evidence="6">
    <location>
        <begin position="259"/>
        <end position="282"/>
    </location>
</feature>
<dbReference type="EMBL" id="LCMF01000008">
    <property type="protein sequence ID" value="KKU31069.1"/>
    <property type="molecule type" value="Genomic_DNA"/>
</dbReference>
<organism evidence="7 8">
    <name type="scientific">candidate division WWE3 bacterium GW2011_GWA1_46_21</name>
    <dbReference type="NCBI Taxonomy" id="1619107"/>
    <lineage>
        <taxon>Bacteria</taxon>
        <taxon>Katanobacteria</taxon>
    </lineage>
</organism>
<comment type="caution">
    <text evidence="7">The sequence shown here is derived from an EMBL/GenBank/DDBJ whole genome shotgun (WGS) entry which is preliminary data.</text>
</comment>
<evidence type="ECO:0000313" key="7">
    <source>
        <dbReference type="EMBL" id="KKU31069.1"/>
    </source>
</evidence>
<evidence type="ECO:0000313" key="8">
    <source>
        <dbReference type="Proteomes" id="UP000034732"/>
    </source>
</evidence>
<dbReference type="Pfam" id="PF01943">
    <property type="entry name" value="Polysacc_synt"/>
    <property type="match status" value="1"/>
</dbReference>
<dbReference type="InterPro" id="IPR050833">
    <property type="entry name" value="Poly_Biosynth_Transport"/>
</dbReference>
<keyword evidence="2" id="KW-1003">Cell membrane</keyword>
<feature type="transmembrane region" description="Helical" evidence="6">
    <location>
        <begin position="47"/>
        <end position="71"/>
    </location>
</feature>
<dbReference type="InterPro" id="IPR002797">
    <property type="entry name" value="Polysacc_synth"/>
</dbReference>
<keyword evidence="3 6" id="KW-0812">Transmembrane</keyword>
<evidence type="ECO:0000256" key="6">
    <source>
        <dbReference type="SAM" id="Phobius"/>
    </source>
</evidence>
<keyword evidence="5 6" id="KW-0472">Membrane</keyword>
<dbReference type="Proteomes" id="UP000034732">
    <property type="component" value="Unassembled WGS sequence"/>
</dbReference>
<keyword evidence="4 6" id="KW-1133">Transmembrane helix</keyword>
<dbReference type="GO" id="GO:0005886">
    <property type="term" value="C:plasma membrane"/>
    <property type="evidence" value="ECO:0007669"/>
    <property type="project" value="UniProtKB-SubCell"/>
</dbReference>
<dbReference type="PANTHER" id="PTHR30250:SF28">
    <property type="entry name" value="POLYSACCHARIDE BIOSYNTHESIS PROTEIN"/>
    <property type="match status" value="1"/>
</dbReference>
<feature type="transmembrane region" description="Helical" evidence="6">
    <location>
        <begin position="302"/>
        <end position="324"/>
    </location>
</feature>
<name>A0A0G1PE17_UNCKA</name>
<evidence type="ECO:0000256" key="5">
    <source>
        <dbReference type="ARBA" id="ARBA00023136"/>
    </source>
</evidence>
<feature type="transmembrane region" description="Helical" evidence="6">
    <location>
        <begin position="336"/>
        <end position="361"/>
    </location>
</feature>
<dbReference type="AlphaFoldDB" id="A0A0G1PE17"/>
<evidence type="ECO:0000256" key="2">
    <source>
        <dbReference type="ARBA" id="ARBA00022475"/>
    </source>
</evidence>
<feature type="transmembrane region" description="Helical" evidence="6">
    <location>
        <begin position="184"/>
        <end position="204"/>
    </location>
</feature>
<feature type="transmembrane region" description="Helical" evidence="6">
    <location>
        <begin position="157"/>
        <end position="178"/>
    </location>
</feature>
<feature type="transmembrane region" description="Helical" evidence="6">
    <location>
        <begin position="368"/>
        <end position="387"/>
    </location>
</feature>
<comment type="subcellular location">
    <subcellularLocation>
        <location evidence="1">Cell membrane</location>
        <topology evidence="1">Multi-pass membrane protein</topology>
    </subcellularLocation>
</comment>
<evidence type="ECO:0000256" key="1">
    <source>
        <dbReference type="ARBA" id="ARBA00004651"/>
    </source>
</evidence>
<sequence>MFKRITNLLKTNTFQGIAIVTGGLFVGNVLSYLLQILLARFLSVSEYGIFTVLLSLSYIFTIPSTGVSNAIIKLVSELRAAGRFENLTAMFWKISALAFISGVAITAGLLAFRVPLAAYLNLESPNLFFYFGIFLVFLLLIVIPTAYLQGLLRFKDFAIFVIVGGLLRVLFPLILIFSGFGVRGVFVGMGLGFGFAYLCALLLLKKNFTGYTDVPLQAHFKRLFQLSYATLLISVGMIILNNIDVVMVKHYFDAHTAGIYSALVTVGKVLLFGAGTVSVVMFPQISELTAKNISYKSKFKQFLVIQVALILAGIAVFSVMPYFVTNALFGSKFILAAQYLPAFSVFVGLYVLINFMTLFMIAIDKHSIFIVQLPVILLQVILIYLFHTSLNQIILVNITVTALALLLIVLYYVRYVGFSNNSGIQKTALN</sequence>
<reference evidence="7 8" key="1">
    <citation type="journal article" date="2015" name="Nature">
        <title>rRNA introns, odd ribosomes, and small enigmatic genomes across a large radiation of phyla.</title>
        <authorList>
            <person name="Brown C.T."/>
            <person name="Hug L.A."/>
            <person name="Thomas B.C."/>
            <person name="Sharon I."/>
            <person name="Castelle C.J."/>
            <person name="Singh A."/>
            <person name="Wilkins M.J."/>
            <person name="Williams K.H."/>
            <person name="Banfield J.F."/>
        </authorList>
    </citation>
    <scope>NUCLEOTIDE SEQUENCE [LARGE SCALE GENOMIC DNA]</scope>
</reference>
<feature type="transmembrane region" description="Helical" evidence="6">
    <location>
        <begin position="127"/>
        <end position="148"/>
    </location>
</feature>